<keyword evidence="17" id="KW-1185">Reference proteome</keyword>
<gene>
    <name evidence="16" type="ORF">EV192_103450</name>
</gene>
<dbReference type="InterPro" id="IPR002364">
    <property type="entry name" value="Quin_OxRdtase/zeta-crystal_CS"/>
</dbReference>
<dbReference type="PROSITE" id="PS00012">
    <property type="entry name" value="PHOSPHOPANTETHEINE"/>
    <property type="match status" value="1"/>
</dbReference>
<evidence type="ECO:0000256" key="2">
    <source>
        <dbReference type="ARBA" id="ARBA00022553"/>
    </source>
</evidence>
<evidence type="ECO:0000256" key="3">
    <source>
        <dbReference type="ARBA" id="ARBA00022679"/>
    </source>
</evidence>
<proteinExistence type="predicted"/>
<evidence type="ECO:0000313" key="17">
    <source>
        <dbReference type="Proteomes" id="UP000295680"/>
    </source>
</evidence>
<accession>A0A4R2JUZ6</accession>
<dbReference type="SUPFAM" id="SSF47336">
    <property type="entry name" value="ACP-like"/>
    <property type="match status" value="2"/>
</dbReference>
<dbReference type="CDD" id="cd08956">
    <property type="entry name" value="KR_3_FAS_SDR_x"/>
    <property type="match status" value="1"/>
</dbReference>
<dbReference type="Pfam" id="PF08659">
    <property type="entry name" value="KR"/>
    <property type="match status" value="1"/>
</dbReference>
<dbReference type="Pfam" id="PF02801">
    <property type="entry name" value="Ketoacyl-synt_C"/>
    <property type="match status" value="1"/>
</dbReference>
<comment type="pathway">
    <text evidence="9">Antibiotic biosynthesis; erythromycin biosynthesis.</text>
</comment>
<dbReference type="RefSeq" id="WP_132116166.1">
    <property type="nucleotide sequence ID" value="NZ_SLWS01000003.1"/>
</dbReference>
<keyword evidence="2" id="KW-0597">Phosphoprotein</keyword>
<dbReference type="GO" id="GO:0031177">
    <property type="term" value="F:phosphopantetheine binding"/>
    <property type="evidence" value="ECO:0007669"/>
    <property type="project" value="InterPro"/>
</dbReference>
<dbReference type="InterPro" id="IPR014030">
    <property type="entry name" value="Ketoacyl_synth_N"/>
</dbReference>
<evidence type="ECO:0000256" key="8">
    <source>
        <dbReference type="ARBA" id="ARBA00060158"/>
    </source>
</evidence>
<dbReference type="Pfam" id="PF22953">
    <property type="entry name" value="SpnB_Rossmann"/>
    <property type="match status" value="1"/>
</dbReference>
<dbReference type="GO" id="GO:0008270">
    <property type="term" value="F:zinc ion binding"/>
    <property type="evidence" value="ECO:0007669"/>
    <property type="project" value="InterPro"/>
</dbReference>
<dbReference type="GO" id="GO:0004312">
    <property type="term" value="F:fatty acid synthase activity"/>
    <property type="evidence" value="ECO:0007669"/>
    <property type="project" value="TreeGrafter"/>
</dbReference>
<dbReference type="InterPro" id="IPR049552">
    <property type="entry name" value="PKS_DH_N"/>
</dbReference>
<dbReference type="InterPro" id="IPR020843">
    <property type="entry name" value="ER"/>
</dbReference>
<dbReference type="InterPro" id="IPR020807">
    <property type="entry name" value="PKS_DH"/>
</dbReference>
<dbReference type="InterPro" id="IPR006162">
    <property type="entry name" value="Ppantetheine_attach_site"/>
</dbReference>
<keyword evidence="5" id="KW-0511">Multifunctional enzyme</keyword>
<feature type="active site" description="Proton acceptor; for dehydratase activity" evidence="12">
    <location>
        <position position="1454"/>
    </location>
</feature>
<feature type="domain" description="Carrier" evidence="13">
    <location>
        <begin position="441"/>
        <end position="516"/>
    </location>
</feature>
<dbReference type="InterPro" id="IPR020841">
    <property type="entry name" value="PKS_Beta-ketoAc_synthase_dom"/>
</dbReference>
<evidence type="ECO:0000256" key="9">
    <source>
        <dbReference type="ARBA" id="ARBA00060622"/>
    </source>
</evidence>
<dbReference type="FunFam" id="3.90.180.10:FF:000032">
    <property type="entry name" value="Probable polyketide synthase pks1"/>
    <property type="match status" value="1"/>
</dbReference>
<evidence type="ECO:0000256" key="7">
    <source>
        <dbReference type="ARBA" id="ARBA00052442"/>
    </source>
</evidence>
<evidence type="ECO:0000256" key="12">
    <source>
        <dbReference type="PROSITE-ProRule" id="PRU01363"/>
    </source>
</evidence>
<dbReference type="Gene3D" id="3.40.47.10">
    <property type="match status" value="1"/>
</dbReference>
<dbReference type="InterPro" id="IPR049900">
    <property type="entry name" value="PKS_mFAS_DH"/>
</dbReference>
<dbReference type="InterPro" id="IPR036291">
    <property type="entry name" value="NAD(P)-bd_dom_sf"/>
</dbReference>
<dbReference type="InterPro" id="IPR011032">
    <property type="entry name" value="GroES-like_sf"/>
</dbReference>
<dbReference type="Gene3D" id="3.90.180.10">
    <property type="entry name" value="Medium-chain alcohol dehydrogenases, catalytic domain"/>
    <property type="match status" value="1"/>
</dbReference>
<dbReference type="Proteomes" id="UP000295680">
    <property type="component" value="Unassembled WGS sequence"/>
</dbReference>
<dbReference type="GO" id="GO:0004315">
    <property type="term" value="F:3-oxoacyl-[acyl-carrier-protein] synthase activity"/>
    <property type="evidence" value="ECO:0007669"/>
    <property type="project" value="InterPro"/>
</dbReference>
<dbReference type="Pfam" id="PF00698">
    <property type="entry name" value="Acyl_transf_1"/>
    <property type="match status" value="2"/>
</dbReference>
<dbReference type="SMART" id="SM00825">
    <property type="entry name" value="PKS_KS"/>
    <property type="match status" value="1"/>
</dbReference>
<dbReference type="PROSITE" id="PS50075">
    <property type="entry name" value="CARRIER"/>
    <property type="match status" value="2"/>
</dbReference>
<dbReference type="InterPro" id="IPR016039">
    <property type="entry name" value="Thiolase-like"/>
</dbReference>
<feature type="domain" description="Ketosynthase family 3 (KS3)" evidence="14">
    <location>
        <begin position="532"/>
        <end position="956"/>
    </location>
</feature>
<dbReference type="InterPro" id="IPR055123">
    <property type="entry name" value="SpnB-like_Rossmann"/>
</dbReference>
<dbReference type="FunFam" id="1.10.1200.10:FF:000007">
    <property type="entry name" value="Probable polyketide synthase pks17"/>
    <property type="match status" value="1"/>
</dbReference>
<dbReference type="SUPFAM" id="SSF53901">
    <property type="entry name" value="Thiolase-like"/>
    <property type="match status" value="1"/>
</dbReference>
<evidence type="ECO:0000256" key="10">
    <source>
        <dbReference type="ARBA" id="ARBA00063272"/>
    </source>
</evidence>
<dbReference type="InterPro" id="IPR016036">
    <property type="entry name" value="Malonyl_transacylase_ACP-bd"/>
</dbReference>
<name>A0A4R2JUZ6_9PSEU</name>
<organism evidence="16 17">
    <name type="scientific">Actinocrispum wychmicini</name>
    <dbReference type="NCBI Taxonomy" id="1213861"/>
    <lineage>
        <taxon>Bacteria</taxon>
        <taxon>Bacillati</taxon>
        <taxon>Actinomycetota</taxon>
        <taxon>Actinomycetes</taxon>
        <taxon>Pseudonocardiales</taxon>
        <taxon>Pseudonocardiaceae</taxon>
        <taxon>Actinocrispum</taxon>
    </lineage>
</organism>
<keyword evidence="3 16" id="KW-0808">Transferase</keyword>
<evidence type="ECO:0000256" key="5">
    <source>
        <dbReference type="ARBA" id="ARBA00023268"/>
    </source>
</evidence>
<dbReference type="InterPro" id="IPR013968">
    <property type="entry name" value="PKS_KR"/>
</dbReference>
<dbReference type="InterPro" id="IPR057326">
    <property type="entry name" value="KR_dom"/>
</dbReference>
<dbReference type="FunFam" id="3.40.47.10:FF:000019">
    <property type="entry name" value="Polyketide synthase type I"/>
    <property type="match status" value="1"/>
</dbReference>
<dbReference type="Pfam" id="PF00109">
    <property type="entry name" value="ketoacyl-synt"/>
    <property type="match status" value="1"/>
</dbReference>
<dbReference type="Pfam" id="PF14765">
    <property type="entry name" value="PS-DH"/>
    <property type="match status" value="1"/>
</dbReference>
<dbReference type="InterPro" id="IPR014043">
    <property type="entry name" value="Acyl_transferase_dom"/>
</dbReference>
<dbReference type="PANTHER" id="PTHR43775:SF51">
    <property type="entry name" value="INACTIVE PHENOLPHTHIOCEROL SYNTHESIS POLYKETIDE SYNTHASE TYPE I PKS1-RELATED"/>
    <property type="match status" value="1"/>
</dbReference>
<dbReference type="PROSITE" id="PS52019">
    <property type="entry name" value="PKS_MFAS_DH"/>
    <property type="match status" value="1"/>
</dbReference>
<dbReference type="InterPro" id="IPR016035">
    <property type="entry name" value="Acyl_Trfase/lysoPLipase"/>
</dbReference>
<dbReference type="PANTHER" id="PTHR43775">
    <property type="entry name" value="FATTY ACID SYNTHASE"/>
    <property type="match status" value="1"/>
</dbReference>
<dbReference type="Gene3D" id="3.40.366.10">
    <property type="entry name" value="Malonyl-Coenzyme A Acyl Carrier Protein, domain 2"/>
    <property type="match status" value="2"/>
</dbReference>
<dbReference type="Pfam" id="PF21089">
    <property type="entry name" value="PKS_DH_N"/>
    <property type="match status" value="1"/>
</dbReference>
<dbReference type="SUPFAM" id="SSF55048">
    <property type="entry name" value="Probable ACP-binding domain of malonyl-CoA ACP transacylase"/>
    <property type="match status" value="2"/>
</dbReference>
<dbReference type="PROSITE" id="PS01162">
    <property type="entry name" value="QOR_ZETA_CRYSTAL"/>
    <property type="match status" value="1"/>
</dbReference>
<dbReference type="InterPro" id="IPR018201">
    <property type="entry name" value="Ketoacyl_synth_AS"/>
</dbReference>
<dbReference type="SUPFAM" id="SSF50129">
    <property type="entry name" value="GroES-like"/>
    <property type="match status" value="1"/>
</dbReference>
<dbReference type="EC" id="2.3.1.94" evidence="11"/>
<dbReference type="Pfam" id="PF22621">
    <property type="entry name" value="CurL-like_PKS_C"/>
    <property type="match status" value="1"/>
</dbReference>
<comment type="function">
    <text evidence="8">Involved in the biosynthesis of antibiotic erythromycin via the biosynthesis of its aglycone precursor, 6-deoxyerythronolide B (6-dEB).</text>
</comment>
<protein>
    <recommendedName>
        <fullName evidence="11">6-deoxyerythronolide-B synthase</fullName>
        <ecNumber evidence="11">2.3.1.94</ecNumber>
    </recommendedName>
</protein>
<dbReference type="SMART" id="SM01294">
    <property type="entry name" value="PKS_PP_betabranch"/>
    <property type="match status" value="1"/>
</dbReference>
<dbReference type="Gene3D" id="3.30.70.3290">
    <property type="match status" value="2"/>
</dbReference>
<dbReference type="GO" id="GO:0016491">
    <property type="term" value="F:oxidoreductase activity"/>
    <property type="evidence" value="ECO:0007669"/>
    <property type="project" value="InterPro"/>
</dbReference>
<evidence type="ECO:0000259" key="14">
    <source>
        <dbReference type="PROSITE" id="PS52004"/>
    </source>
</evidence>
<dbReference type="InterPro" id="IPR009081">
    <property type="entry name" value="PP-bd_ACP"/>
</dbReference>
<dbReference type="Pfam" id="PF08240">
    <property type="entry name" value="ADH_N"/>
    <property type="match status" value="1"/>
</dbReference>
<dbReference type="FunFam" id="3.40.366.10:FF:000002">
    <property type="entry name" value="Probable polyketide synthase 2"/>
    <property type="match status" value="1"/>
</dbReference>
<dbReference type="SMART" id="SM00829">
    <property type="entry name" value="PKS_ER"/>
    <property type="match status" value="1"/>
</dbReference>
<feature type="region of interest" description="C-terminal hotdog fold" evidence="12">
    <location>
        <begin position="1552"/>
        <end position="1684"/>
    </location>
</feature>
<dbReference type="InterPro" id="IPR020806">
    <property type="entry name" value="PKS_PP-bd"/>
</dbReference>
<dbReference type="SMART" id="SM00827">
    <property type="entry name" value="PKS_AT"/>
    <property type="match status" value="2"/>
</dbReference>
<dbReference type="InterPro" id="IPR013154">
    <property type="entry name" value="ADH-like_N"/>
</dbReference>
<dbReference type="InterPro" id="IPR014031">
    <property type="entry name" value="Ketoacyl_synth_C"/>
</dbReference>
<feature type="region of interest" description="N-terminal hotdog fold" evidence="12">
    <location>
        <begin position="1423"/>
        <end position="1542"/>
    </location>
</feature>
<dbReference type="Pfam" id="PF16197">
    <property type="entry name" value="KAsynt_C_assoc"/>
    <property type="match status" value="1"/>
</dbReference>
<dbReference type="InterPro" id="IPR036736">
    <property type="entry name" value="ACP-like_sf"/>
</dbReference>
<dbReference type="InterPro" id="IPR042104">
    <property type="entry name" value="PKS_dehydratase_sf"/>
</dbReference>
<dbReference type="InterPro" id="IPR001227">
    <property type="entry name" value="Ac_transferase_dom_sf"/>
</dbReference>
<comment type="catalytic activity">
    <reaction evidence="7">
        <text>6 (S)-methylmalonyl-CoA + propanoyl-CoA + 6 NADPH + 12 H(+) = 6-deoxyerythronolide B + 6 CO2 + 6 NADP(+) + 7 CoA + H2O</text>
        <dbReference type="Rhea" id="RHEA:23068"/>
        <dbReference type="ChEBI" id="CHEBI:15377"/>
        <dbReference type="ChEBI" id="CHEBI:15378"/>
        <dbReference type="ChEBI" id="CHEBI:16089"/>
        <dbReference type="ChEBI" id="CHEBI:16526"/>
        <dbReference type="ChEBI" id="CHEBI:57287"/>
        <dbReference type="ChEBI" id="CHEBI:57327"/>
        <dbReference type="ChEBI" id="CHEBI:57392"/>
        <dbReference type="ChEBI" id="CHEBI:57783"/>
        <dbReference type="ChEBI" id="CHEBI:58349"/>
        <dbReference type="EC" id="2.3.1.94"/>
    </reaction>
</comment>
<evidence type="ECO:0000313" key="16">
    <source>
        <dbReference type="EMBL" id="TCO60869.1"/>
    </source>
</evidence>
<dbReference type="Pfam" id="PF00550">
    <property type="entry name" value="PP-binding"/>
    <property type="match status" value="2"/>
</dbReference>
<keyword evidence="6" id="KW-0012">Acyltransferase</keyword>
<dbReference type="InterPro" id="IPR032821">
    <property type="entry name" value="PKS_assoc"/>
</dbReference>
<dbReference type="EMBL" id="SLWS01000003">
    <property type="protein sequence ID" value="TCO60869.1"/>
    <property type="molecule type" value="Genomic_DNA"/>
</dbReference>
<dbReference type="InterPro" id="IPR049551">
    <property type="entry name" value="PKS_DH_C"/>
</dbReference>
<evidence type="ECO:0000259" key="15">
    <source>
        <dbReference type="PROSITE" id="PS52019"/>
    </source>
</evidence>
<dbReference type="PROSITE" id="PS00606">
    <property type="entry name" value="KS3_1"/>
    <property type="match status" value="1"/>
</dbReference>
<dbReference type="InterPro" id="IPR050091">
    <property type="entry name" value="PKS_NRPS_Biosynth_Enz"/>
</dbReference>
<dbReference type="SUPFAM" id="SSF51735">
    <property type="entry name" value="NAD(P)-binding Rossmann-fold domains"/>
    <property type="match status" value="3"/>
</dbReference>
<evidence type="ECO:0000259" key="13">
    <source>
        <dbReference type="PROSITE" id="PS50075"/>
    </source>
</evidence>
<dbReference type="Pfam" id="PF13602">
    <property type="entry name" value="ADH_zinc_N_2"/>
    <property type="match status" value="1"/>
</dbReference>
<evidence type="ECO:0000256" key="4">
    <source>
        <dbReference type="ARBA" id="ARBA00022737"/>
    </source>
</evidence>
<dbReference type="Gene3D" id="1.10.1200.10">
    <property type="entry name" value="ACP-like"/>
    <property type="match status" value="2"/>
</dbReference>
<dbReference type="GO" id="GO:0047879">
    <property type="term" value="F:erythronolide synthase activity"/>
    <property type="evidence" value="ECO:0007669"/>
    <property type="project" value="UniProtKB-EC"/>
</dbReference>
<dbReference type="CDD" id="cd00833">
    <property type="entry name" value="PKS"/>
    <property type="match status" value="1"/>
</dbReference>
<reference evidence="16 17" key="1">
    <citation type="submission" date="2019-03" db="EMBL/GenBank/DDBJ databases">
        <title>Genomic Encyclopedia of Type Strains, Phase IV (KMG-IV): sequencing the most valuable type-strain genomes for metagenomic binning, comparative biology and taxonomic classification.</title>
        <authorList>
            <person name="Goeker M."/>
        </authorList>
    </citation>
    <scope>NUCLEOTIDE SEQUENCE [LARGE SCALE GENOMIC DNA]</scope>
    <source>
        <strain evidence="16 17">DSM 45934</strain>
    </source>
</reference>
<keyword evidence="1" id="KW-0596">Phosphopantetheine</keyword>
<sequence>MTESTALPLLLSGRTEGELRERARHLLYHLADHPGLAPADVALTLAVTESRLAHRAAVVGDPLLGLAALAAGEFSADVLRSTVYNSQAPVFVFPGHGPQWTGMAMALLESSEVFATRMRECAAALNPFTGWDLLDPPDLDRVDVIQPTLWAVLVSLSALWESWGVRPAAVVGHSIGEVAAACVTGALSMSDGALVIARIGQALATLAGLGAMAAVALPEAQVRDLLDERVGLAGIIAPAQTVISGDADAVPAVVDEIRARGGWAQPIAIPMAAHSRHIDQISDRLRADLASIRPRSGTVPFYSTATGQLIDTARLDADHWVASLRNPMLFQSAVTAALGEHRVFLEVSPHPLLTLALQETAEAAGVDAFATGTLRRDEGGLDQCLSVAAGLHVHGVDIVWERPFYNGSRIQLPGTAAELVAEPVSSWVDTVTGLSTAERNRVLLRLIRDQAAAALGVSSLDGFQPGQPFREVGFTSLINVDLRNRLAAITGLRVPVTAIFDHPTPTRLADFLESQLTGTRAEPTQVRAVAQDDPVAIVGMACRFPGGVSSPQDLWELVSDGRDAVGSFPTDRGWDVAGRYHEDVDQAGHYYQRDGGFIENATEFDAAFFGISPREALAMDPQQRLLLEVSWEALESAGIPADSLRGSDTGVFMGLMTQDYGPGIDGQMADYEGYLFTGGTGSVAAGRVSFTFGFDGPAVTVDTACSSSLVALHLACQSVRLGECSLSLAGGATVLASLGMFIEFSRLRGLAPDGRCKAFSSSANGFGIGEGVGMVAMERLSDAQRLGHTVLAVVRGSAVNQDGPSSWLTAPHGPSQEKVVRQALANAGLSPSDVDVIEAHGTGTKLGDPIEAQALLATYGQDRETPILLGSVKSNIGHAQAAASVAGVIKMVYGMRHGLIPASLHVVEPTPHVDWTMGAVQVAAEHTPWPETGRPRRAAVSGFGVSGTNAHMILEAPAPPPPADPRVSRSGTVRRALPDHEMPVGEAAVVPWVLSAKSAAALRAQAERLLSVESDPVDVGYSLVTTRSVFDHRAVVVSGDPRSALAEFAAGEPSADVIEGSGPGGTGPVFVFPGQGSQWVGMASALLAENEVFANRMSECAAALDPHVDWELLEVLTDEETLLRVDVIQPVLWAMMVSLAAVWESFGVRPAAVVGHSQGEIAAACVSGALSIEDAALVVALRSQAIRALAGRGGMVSVPLNEAAVREFIARWDGRISVAAVNGPAATVVSGDADALDELLDQYAAKDVRAKRIPVDYASHSSHVDAIRDKLHTLLAPISPRTPEIPFHSTVPGDHDLLDGEYWFTNLRETVNFAPTVAELVDEGHTVFIEVSAHPVLAMAVQDILGDAGVAVGTLRRDDGGPDRLLMSLAEAFVNGTAVDWERAFQNGRKVDLPTYAFQRERFWLTAKPQSTGVPGGMTAVEHPFLTAKVVLPDEDLLVTGRISVQEHPWLVDHAVSGTVLLPGAALLEMALFAGDQIGWPTVDELTLDAPLLLEDHSDVQVIVEPADDTGRRPVKLYSRNAEDQPWIRNAMGSLTQAPVPTGPIVPWPPNAIRVATDGLYEQLATSGYEYGPAFQGLQAMWRDEQNLYAEVRLPDSTAEFAIHPALLDAALHASVHAMVGQGPVLLPFSWSGVTLRATGATALRVHIVLNDNTITLHLTDTAGQPVADVTALALRPVAPDALQTRNDPLYEVSWVPATVGEPRDVEIVNFAGDCGEQNPSVVARTLTQELLAYLQNWLAEDHPEDAQLVVVTRGAVGPDVTDLGGAAVWGLIRSAQSEHPGRFVLVDVDEDEASAKAIRAAAAAGEPQVILRQGQMRVPRLARVTANDELRPPAGPWRMEITTKGSIDNLALLPCPQVTEPLGEGEVRVGVRAAGINFRDVLNTLGLYPGEAGRLGRECAGVVLDVGPGVTGFRVGDRVLGLVPGSFAPITIADHRMLARMPAGWTFEQAASMPAVFLTAHHALIDLADLRPGESILVHAAAGGVGMAAVQLARHLGAEVYGTASPAKWDKLREAGFDDAHTANTRTLDFTEKFLTVTDGEGFDVVLNSLAGEFVDASLQLLPRGGRFVEMGKTDIRDEVPPGVLYQTIDMRATDPLRVGEMLAELLELFARGALTLLPTTTFDVRRAKEAFRYVSAARHVGKVVLTVPAGLDPDGAVLITGGTGTLGAELARHLVAHHDVGHLVLAGRRGAQAPGATDLAEELTAMGALVTLAECDVSDRQAVADLVAGLPNLTAVVHAAGVLDDAIVTALTPDHIDHVFAPKVDAAWHLSEATEHLDLSAFVLFSSVAGTVGTGGQANYAAANSFLDGLAQHRASRGLAASSLAWGLWEQSSGMTGHMAEADRLRMRRTGVAPMSTEQGLALFDAALRASRPQLVTAKLDLTAMAADAPPLFRGLVRAPARRAAQAAEPFSESFVDRLAGLTEAERDSALLDLVRGHAAAILGRGSASDIDSTRPFKDFGFDSLTAVELRNRLGKATGLRLPPTLVFDFPTPKVLAEHLREELLPDTEPDEESTMLAAIAAIPLPRLRDAGLLDALLKLAGHAPEVADEVDVDDMDEDALVRAAMAVGD</sequence>
<dbReference type="Gene3D" id="3.40.50.720">
    <property type="entry name" value="NAD(P)-binding Rossmann-like Domain"/>
    <property type="match status" value="3"/>
</dbReference>
<dbReference type="PROSITE" id="PS52004">
    <property type="entry name" value="KS3_2"/>
    <property type="match status" value="1"/>
</dbReference>
<dbReference type="SMART" id="SM00822">
    <property type="entry name" value="PKS_KR"/>
    <property type="match status" value="1"/>
</dbReference>
<dbReference type="SMART" id="SM00823">
    <property type="entry name" value="PKS_PP"/>
    <property type="match status" value="2"/>
</dbReference>
<dbReference type="CDD" id="cd05195">
    <property type="entry name" value="enoyl_red"/>
    <property type="match status" value="1"/>
</dbReference>
<evidence type="ECO:0000256" key="6">
    <source>
        <dbReference type="ARBA" id="ARBA00023315"/>
    </source>
</evidence>
<keyword evidence="4" id="KW-0677">Repeat</keyword>
<comment type="caution">
    <text evidence="16">The sequence shown here is derived from an EMBL/GenBank/DDBJ whole genome shotgun (WGS) entry which is preliminary data.</text>
</comment>
<evidence type="ECO:0000256" key="1">
    <source>
        <dbReference type="ARBA" id="ARBA00022450"/>
    </source>
</evidence>
<dbReference type="OrthoDB" id="9778690at2"/>
<dbReference type="GO" id="GO:0006633">
    <property type="term" value="P:fatty acid biosynthetic process"/>
    <property type="evidence" value="ECO:0007669"/>
    <property type="project" value="InterPro"/>
</dbReference>
<feature type="domain" description="Carrier" evidence="13">
    <location>
        <begin position="2431"/>
        <end position="2506"/>
    </location>
</feature>
<evidence type="ECO:0000256" key="11">
    <source>
        <dbReference type="ARBA" id="ARBA00066981"/>
    </source>
</evidence>
<feature type="active site" description="Proton donor; for dehydratase activity" evidence="12">
    <location>
        <position position="1609"/>
    </location>
</feature>
<dbReference type="SMART" id="SM00826">
    <property type="entry name" value="PKS_DH"/>
    <property type="match status" value="1"/>
</dbReference>
<dbReference type="Gene3D" id="3.10.129.110">
    <property type="entry name" value="Polyketide synthase dehydratase"/>
    <property type="match status" value="1"/>
</dbReference>
<dbReference type="FunFam" id="3.40.50.720:FF:000209">
    <property type="entry name" value="Polyketide synthase Pks12"/>
    <property type="match status" value="1"/>
</dbReference>
<comment type="subunit">
    <text evidence="10">Homodimer. Erythronolide synthase is composed of EryAI, EryAII and EryAIII multimodular (2 modules) polypeptides each coding for a functional synthase subunit which participates in 2 of the six FAS-like elongation steps required for formation of the polyketide. Module 1, 2, 3, 4, 5, and 6 participating in biosynthesis steps 1, 2, 3, 4, 5, and 6, respectively.</text>
</comment>
<feature type="domain" description="PKS/mFAS DH" evidence="15">
    <location>
        <begin position="1423"/>
        <end position="1684"/>
    </location>
</feature>
<dbReference type="SUPFAM" id="SSF52151">
    <property type="entry name" value="FabD/lysophospholipase-like"/>
    <property type="match status" value="2"/>
</dbReference>